<dbReference type="AlphaFoldDB" id="A0A8H3MBN5"/>
<reference evidence="2" key="1">
    <citation type="submission" date="2019-10" db="EMBL/GenBank/DDBJ databases">
        <title>Conservation and host-specific expression of non-tandemly repeated heterogenous ribosome RNA gene in arbuscular mycorrhizal fungi.</title>
        <authorList>
            <person name="Maeda T."/>
            <person name="Kobayashi Y."/>
            <person name="Nakagawa T."/>
            <person name="Ezawa T."/>
            <person name="Yamaguchi K."/>
            <person name="Bino T."/>
            <person name="Nishimoto Y."/>
            <person name="Shigenobu S."/>
            <person name="Kawaguchi M."/>
        </authorList>
    </citation>
    <scope>NUCLEOTIDE SEQUENCE</scope>
    <source>
        <strain evidence="2">HR1</strain>
    </source>
</reference>
<organism evidence="2 3">
    <name type="scientific">Rhizophagus clarus</name>
    <dbReference type="NCBI Taxonomy" id="94130"/>
    <lineage>
        <taxon>Eukaryota</taxon>
        <taxon>Fungi</taxon>
        <taxon>Fungi incertae sedis</taxon>
        <taxon>Mucoromycota</taxon>
        <taxon>Glomeromycotina</taxon>
        <taxon>Glomeromycetes</taxon>
        <taxon>Glomerales</taxon>
        <taxon>Glomeraceae</taxon>
        <taxon>Rhizophagus</taxon>
    </lineage>
</organism>
<evidence type="ECO:0000313" key="3">
    <source>
        <dbReference type="Proteomes" id="UP000615446"/>
    </source>
</evidence>
<protein>
    <submittedName>
        <fullName evidence="2">Uncharacterized protein</fullName>
    </submittedName>
</protein>
<dbReference type="EMBL" id="BLAL01000307">
    <property type="protein sequence ID" value="GET02373.1"/>
    <property type="molecule type" value="Genomic_DNA"/>
</dbReference>
<comment type="caution">
    <text evidence="2">The sequence shown here is derived from an EMBL/GenBank/DDBJ whole genome shotgun (WGS) entry which is preliminary data.</text>
</comment>
<proteinExistence type="predicted"/>
<dbReference type="Proteomes" id="UP000615446">
    <property type="component" value="Unassembled WGS sequence"/>
</dbReference>
<sequence length="133" mass="15957">MPYDFILIVKKIKIEVYPIIPKKQSRERQYRPILIFLFNNEYNPFRENYQKLINYDFHNYKEFDKSIALLNHYNLPQNQLFRMFFSQSIIEAMDKSNVADILGIPSNRISKYYISTRMEIPISSNASLYISAI</sequence>
<accession>A0A8H3MBN5</accession>
<dbReference type="EMBL" id="BLAL01000307">
    <property type="protein sequence ID" value="GET02378.1"/>
    <property type="molecule type" value="Genomic_DNA"/>
</dbReference>
<evidence type="ECO:0000313" key="1">
    <source>
        <dbReference type="EMBL" id="GET02373.1"/>
    </source>
</evidence>
<name>A0A8H3MBN5_9GLOM</name>
<gene>
    <name evidence="1" type="ORF">RCL2_002875600</name>
    <name evidence="2" type="ORF">RCL2_002876100</name>
</gene>
<evidence type="ECO:0000313" key="2">
    <source>
        <dbReference type="EMBL" id="GET02378.1"/>
    </source>
</evidence>